<dbReference type="EMBL" id="FMAF01000007">
    <property type="protein sequence ID" value="SCB32735.1"/>
    <property type="molecule type" value="Genomic_DNA"/>
</dbReference>
<proteinExistence type="predicted"/>
<evidence type="ECO:0008006" key="3">
    <source>
        <dbReference type="Google" id="ProtNLM"/>
    </source>
</evidence>
<accession>A0A1C3VYJ5</accession>
<dbReference type="Pfam" id="PF11154">
    <property type="entry name" value="DUF2934"/>
    <property type="match status" value="1"/>
</dbReference>
<dbReference type="AlphaFoldDB" id="A0A1C3VYJ5"/>
<dbReference type="OrthoDB" id="9811127at2"/>
<organism evidence="1 2">
    <name type="scientific">Rhizobium lusitanum</name>
    <dbReference type="NCBI Taxonomy" id="293958"/>
    <lineage>
        <taxon>Bacteria</taxon>
        <taxon>Pseudomonadati</taxon>
        <taxon>Pseudomonadota</taxon>
        <taxon>Alphaproteobacteria</taxon>
        <taxon>Hyphomicrobiales</taxon>
        <taxon>Rhizobiaceae</taxon>
        <taxon>Rhizobium/Agrobacterium group</taxon>
        <taxon>Rhizobium</taxon>
    </lineage>
</organism>
<name>A0A1C3VYJ5_9HYPH</name>
<reference evidence="1 2" key="1">
    <citation type="submission" date="2016-08" db="EMBL/GenBank/DDBJ databases">
        <authorList>
            <person name="Seilhamer J.J."/>
        </authorList>
    </citation>
    <scope>NUCLEOTIDE SEQUENCE [LARGE SCALE GENOMIC DNA]</scope>
    <source>
        <strain evidence="1 2">P1-7</strain>
    </source>
</reference>
<evidence type="ECO:0000313" key="1">
    <source>
        <dbReference type="EMBL" id="SCB32735.1"/>
    </source>
</evidence>
<evidence type="ECO:0000313" key="2">
    <source>
        <dbReference type="Proteomes" id="UP000199205"/>
    </source>
</evidence>
<protein>
    <recommendedName>
        <fullName evidence="3">DUF2934 domain-containing protein</fullName>
    </recommendedName>
</protein>
<gene>
    <name evidence="1" type="ORF">GA0061101_107124</name>
</gene>
<sequence length="90" mass="9951">MLESRDEWIKKRAYAIWEEEGYPSGRDTMHWEQASNERIALEKSDGKDVKISAKSKAKRKPTVAVVAVASEPAPKPAAKLTSKKAAVAKV</sequence>
<dbReference type="RefSeq" id="WP_037192035.1">
    <property type="nucleotide sequence ID" value="NZ_FMAF01000007.1"/>
</dbReference>
<dbReference type="Proteomes" id="UP000199205">
    <property type="component" value="Unassembled WGS sequence"/>
</dbReference>
<dbReference type="InterPro" id="IPR021327">
    <property type="entry name" value="DUF2934"/>
</dbReference>